<feature type="compositionally biased region" description="Polar residues" evidence="2">
    <location>
        <begin position="1609"/>
        <end position="1642"/>
    </location>
</feature>
<feature type="compositionally biased region" description="Basic and acidic residues" evidence="2">
    <location>
        <begin position="1205"/>
        <end position="1214"/>
    </location>
</feature>
<name>A0A4Y2DHN8_ARAVE</name>
<feature type="compositionally biased region" description="Polar residues" evidence="2">
    <location>
        <begin position="413"/>
        <end position="430"/>
    </location>
</feature>
<feature type="compositionally biased region" description="Low complexity" evidence="2">
    <location>
        <begin position="1229"/>
        <end position="1244"/>
    </location>
</feature>
<feature type="compositionally biased region" description="Polar residues" evidence="2">
    <location>
        <begin position="1651"/>
        <end position="1662"/>
    </location>
</feature>
<feature type="compositionally biased region" description="Basic and acidic residues" evidence="2">
    <location>
        <begin position="1163"/>
        <end position="1177"/>
    </location>
</feature>
<dbReference type="GO" id="GO:0005634">
    <property type="term" value="C:nucleus"/>
    <property type="evidence" value="ECO:0007669"/>
    <property type="project" value="InterPro"/>
</dbReference>
<evidence type="ECO:0000313" key="4">
    <source>
        <dbReference type="Proteomes" id="UP000499080"/>
    </source>
</evidence>
<feature type="compositionally biased region" description="Basic and acidic residues" evidence="2">
    <location>
        <begin position="173"/>
        <end position="190"/>
    </location>
</feature>
<evidence type="ECO:0000256" key="1">
    <source>
        <dbReference type="ARBA" id="ARBA00010560"/>
    </source>
</evidence>
<dbReference type="Proteomes" id="UP000499080">
    <property type="component" value="Unassembled WGS sequence"/>
</dbReference>
<feature type="compositionally biased region" description="Basic and acidic residues" evidence="2">
    <location>
        <begin position="7"/>
        <end position="21"/>
    </location>
</feature>
<feature type="region of interest" description="Disordered" evidence="2">
    <location>
        <begin position="173"/>
        <end position="248"/>
    </location>
</feature>
<keyword evidence="4" id="KW-1185">Reference proteome</keyword>
<evidence type="ECO:0000256" key="2">
    <source>
        <dbReference type="SAM" id="MobiDB-lite"/>
    </source>
</evidence>
<feature type="compositionally biased region" description="Basic and acidic residues" evidence="2">
    <location>
        <begin position="1188"/>
        <end position="1198"/>
    </location>
</feature>
<dbReference type="PANTHER" id="PTHR13354">
    <property type="entry name" value="ROUND SPERMATID BASIC PROTEIN 1"/>
    <property type="match status" value="1"/>
</dbReference>
<dbReference type="PANTHER" id="PTHR13354:SF11">
    <property type="entry name" value="LYSINE-SPECIFIC DEMETHYLASE 9"/>
    <property type="match status" value="1"/>
</dbReference>
<feature type="compositionally biased region" description="Basic residues" evidence="2">
    <location>
        <begin position="636"/>
        <end position="645"/>
    </location>
</feature>
<feature type="compositionally biased region" description="Basic residues" evidence="2">
    <location>
        <begin position="192"/>
        <end position="221"/>
    </location>
</feature>
<dbReference type="OrthoDB" id="6020087at2759"/>
<feature type="region of interest" description="Disordered" evidence="2">
    <location>
        <begin position="1"/>
        <end position="38"/>
    </location>
</feature>
<dbReference type="InterPro" id="IPR026306">
    <property type="entry name" value="RSBN1/Dpy-2/CEP530"/>
</dbReference>
<feature type="compositionally biased region" description="Basic and acidic residues" evidence="2">
    <location>
        <begin position="1270"/>
        <end position="1478"/>
    </location>
</feature>
<comment type="caution">
    <text evidence="3">The sequence shown here is derived from an EMBL/GenBank/DDBJ whole genome shotgun (WGS) entry which is preliminary data.</text>
</comment>
<protein>
    <submittedName>
        <fullName evidence="3">Round spermatid basic protein 1-like protein</fullName>
    </submittedName>
</protein>
<feature type="compositionally biased region" description="Polar residues" evidence="2">
    <location>
        <begin position="1528"/>
        <end position="1540"/>
    </location>
</feature>
<feature type="compositionally biased region" description="Basic and acidic residues" evidence="2">
    <location>
        <begin position="1245"/>
        <end position="1259"/>
    </location>
</feature>
<gene>
    <name evidence="3" type="primary">RSBN1L_1</name>
    <name evidence="3" type="ORF">AVEN_8920_1</name>
</gene>
<feature type="compositionally biased region" description="Basic and acidic residues" evidence="2">
    <location>
        <begin position="222"/>
        <end position="231"/>
    </location>
</feature>
<sequence length="1662" mass="187180">MASGKMSADDSEKNKCDEKSSDTFYTKSEQDRRNSSFLKSVVLPPHGHLKKRTEHCFRNLPGLPAAEDLHCNGNVKVCRIVHTPNGIKTASPNNCKPMNNTLNDKNDSRSSPVNCQSNVLSYENKITPCTFEPNHSLPKNILEQSVDDKHKYDHVQETEIQSVKSSLLKSEKYIAERGDKKPERLRENMSVHHTKKKKHKEKDRHDHHANHKEKHQSKHRDRPKDKSNESKSRKHKEHNSVSKKISSLAFANAGKDGESILKSKSKSSLNKSASVKDDANIPVQHPNITEENISVKKEFICDKNHQTNDDASQLCNRVSEQDIPIPDKPAETVAAKRKSPVQEHSPKKNSSDGTTAVSTVKRKRDSLQCNGDNHLNSDSLPCSKRIKVESTVSESHIKIEDTLFNNKLPLSTTETDVSNCENDGTSSKLGNSEKTDELSNLCVNSGSSILVDNFEKQETLSLSVPETQNILNVTHCDTHKHFKIEKTEVSISELKSPNSRKEMALNQCNYVDDESVSSSSCIVTSMPTNSISSNSKTCFSSSLPAKPERTSSSCEVVNSESSGLKMENSSKNSSHAQKKKENEPVKSHNKHLDSEVHPIKSSKHSSEHKSCDMPSTNKIKEHSDKHRAKEKNNSIIKHKPKKLKHIKSEDVHVKSEVKNLDSEKKSKVPKDERHMTKSTHSTNLEQKKSDLPKLKSSDDKDKNQKQSHKISSTSSSKSGLCRRCRQKLTSHRNVGIQCKRDRHDKVCEKVGVSQRIPRLPQGFDMKHLKYGKYIRLEVYPNGGASLLHLYWDEICHLPPKELKCLAEEFLKETFLEEPYGVARYVMGIVHNAAEYVPDILEHFADKYPNLVVKMGQLCRQSDIETTTMAKYCEQVHAHYSQGTFRTGPLHQISLVGTVHEEVGGYFPEFLEMLEDNPFLHLTMPWGPMSIVHMNPQESNDGPILWVRPGEQLVPTADLSKSPCKRKRGGLNELRKLQYLPRSTEPRETMFEDRTKCHADHVGQGFDRLTTAAVGVLKAVHCGNEYPSNRITKDVVAFHAGDFNELVEKLQLDLHEPPVSQCVQWVEDAKLNQLHRDGIRYARIQLCDNDIYFLPRNIIHQFRTVSAVTSVAWHVRLAQYYIPPGENERDASSPSSPKEKKLKVELPDVSKPKKHHSETSNTSEKVHIKHETPKKSDKNSTTQPKIKHIKQEPVDDHSWLSHSKTNKTDPSKSGRGDIGNASSPKKKSSDAAGSKKNTTSTPTKSSKNDAPKDGGAKRVLDVNSKPIHTSVKLDKDNSRQSVKSDKDSGKEHKESSKENKESSREIKDGSKEHKESNKENKDGSKEHKESNKENKDGFKEYKESNKENKDGTKEHKESSKENKGGAKEYKDGSKENKDDTKEYKDSGKENKDSTKEQKENCKENKDRTKEHKEISKVNKESTKEYKESVRENKDSAKEHKESCRENKDSTKENKESSKEHNGCKVKVDKISLSEEKKNGAIDSSKSVAKTEDKDPSQSIKKEKRKHIDGHEHTPKKHAKIVLSEAKVPSGTSTPSSDKSNIPKSKSHSEHRSKPHKHRHSREGLQDLESAVVDCVAYLVNTVRDKLDSMSTKKKLIPSEAIRMNRTAATISKTKHSSNGNEPELQTPSVKTVHKTQLQTTSADNVCDKSNEKSISCPSSLDLQ</sequence>
<evidence type="ECO:0000313" key="3">
    <source>
        <dbReference type="EMBL" id="GBM15536.1"/>
    </source>
</evidence>
<accession>A0A4Y2DHN8</accession>
<feature type="region of interest" description="Disordered" evidence="2">
    <location>
        <begin position="526"/>
        <end position="717"/>
    </location>
</feature>
<feature type="compositionally biased region" description="Basic and acidic residues" evidence="2">
    <location>
        <begin position="579"/>
        <end position="611"/>
    </location>
</feature>
<proteinExistence type="inferred from homology"/>
<organism evidence="3 4">
    <name type="scientific">Araneus ventricosus</name>
    <name type="common">Orbweaver spider</name>
    <name type="synonym">Epeira ventricosa</name>
    <dbReference type="NCBI Taxonomy" id="182803"/>
    <lineage>
        <taxon>Eukaryota</taxon>
        <taxon>Metazoa</taxon>
        <taxon>Ecdysozoa</taxon>
        <taxon>Arthropoda</taxon>
        <taxon>Chelicerata</taxon>
        <taxon>Arachnida</taxon>
        <taxon>Araneae</taxon>
        <taxon>Araneomorphae</taxon>
        <taxon>Entelegynae</taxon>
        <taxon>Araneoidea</taxon>
        <taxon>Araneidae</taxon>
        <taxon>Araneus</taxon>
    </lineage>
</organism>
<feature type="region of interest" description="Disordered" evidence="2">
    <location>
        <begin position="322"/>
        <end position="374"/>
    </location>
</feature>
<feature type="compositionally biased region" description="Basic and acidic residues" evidence="2">
    <location>
        <begin position="646"/>
        <end position="675"/>
    </location>
</feature>
<feature type="compositionally biased region" description="Basic residues" evidence="2">
    <location>
        <begin position="1500"/>
        <end position="1518"/>
    </location>
</feature>
<feature type="compositionally biased region" description="Basic and acidic residues" evidence="2">
    <location>
        <begin position="1125"/>
        <end position="1150"/>
    </location>
</feature>
<feature type="region of interest" description="Disordered" evidence="2">
    <location>
        <begin position="1123"/>
        <end position="1565"/>
    </location>
</feature>
<dbReference type="EMBL" id="BGPR01000361">
    <property type="protein sequence ID" value="GBM15536.1"/>
    <property type="molecule type" value="Genomic_DNA"/>
</dbReference>
<feature type="region of interest" description="Disordered" evidence="2">
    <location>
        <begin position="1609"/>
        <end position="1662"/>
    </location>
</feature>
<feature type="region of interest" description="Disordered" evidence="2">
    <location>
        <begin position="262"/>
        <end position="289"/>
    </location>
</feature>
<feature type="compositionally biased region" description="Polar residues" evidence="2">
    <location>
        <begin position="526"/>
        <end position="543"/>
    </location>
</feature>
<comment type="similarity">
    <text evidence="1">Belongs to the round spermatid basic protein 1 family.</text>
</comment>
<feature type="region of interest" description="Disordered" evidence="2">
    <location>
        <begin position="413"/>
        <end position="433"/>
    </location>
</feature>
<feature type="compositionally biased region" description="Basic and acidic residues" evidence="2">
    <location>
        <begin position="340"/>
        <end position="350"/>
    </location>
</feature>
<feature type="compositionally biased region" description="Low complexity" evidence="2">
    <location>
        <begin position="262"/>
        <end position="273"/>
    </location>
</feature>
<reference evidence="3 4" key="1">
    <citation type="journal article" date="2019" name="Sci. Rep.">
        <title>Orb-weaving spider Araneus ventricosus genome elucidates the spidroin gene catalogue.</title>
        <authorList>
            <person name="Kono N."/>
            <person name="Nakamura H."/>
            <person name="Ohtoshi R."/>
            <person name="Moran D.A.P."/>
            <person name="Shinohara A."/>
            <person name="Yoshida Y."/>
            <person name="Fujiwara M."/>
            <person name="Mori M."/>
            <person name="Tomita M."/>
            <person name="Arakawa K."/>
        </authorList>
    </citation>
    <scope>NUCLEOTIDE SEQUENCE [LARGE SCALE GENOMIC DNA]</scope>
</reference>
<feature type="compositionally biased region" description="Basic and acidic residues" evidence="2">
    <location>
        <begin position="685"/>
        <end position="704"/>
    </location>
</feature>
<feature type="compositionally biased region" description="Low complexity" evidence="2">
    <location>
        <begin position="551"/>
        <end position="562"/>
    </location>
</feature>